<gene>
    <name evidence="2" type="ORF">DY000_02030643</name>
</gene>
<feature type="region of interest" description="Disordered" evidence="1">
    <location>
        <begin position="1"/>
        <end position="31"/>
    </location>
</feature>
<evidence type="ECO:0000256" key="1">
    <source>
        <dbReference type="SAM" id="MobiDB-lite"/>
    </source>
</evidence>
<comment type="caution">
    <text evidence="2">The sequence shown here is derived from an EMBL/GenBank/DDBJ whole genome shotgun (WGS) entry which is preliminary data.</text>
</comment>
<evidence type="ECO:0000313" key="2">
    <source>
        <dbReference type="EMBL" id="KAF3576176.1"/>
    </source>
</evidence>
<protein>
    <submittedName>
        <fullName evidence="2">Uncharacterized protein</fullName>
    </submittedName>
</protein>
<accession>A0ABQ7DGY6</accession>
<proteinExistence type="predicted"/>
<reference evidence="2 3" key="1">
    <citation type="journal article" date="2020" name="BMC Genomics">
        <title>Intraspecific diversification of the crop wild relative Brassica cretica Lam. using demographic model selection.</title>
        <authorList>
            <person name="Kioukis A."/>
            <person name="Michalopoulou V.A."/>
            <person name="Briers L."/>
            <person name="Pirintsos S."/>
            <person name="Studholme D.J."/>
            <person name="Pavlidis P."/>
            <person name="Sarris P.F."/>
        </authorList>
    </citation>
    <scope>NUCLEOTIDE SEQUENCE [LARGE SCALE GENOMIC DNA]</scope>
    <source>
        <strain evidence="3">cv. PFS-1207/04</strain>
    </source>
</reference>
<dbReference type="Proteomes" id="UP000266723">
    <property type="component" value="Unassembled WGS sequence"/>
</dbReference>
<organism evidence="2 3">
    <name type="scientific">Brassica cretica</name>
    <name type="common">Mustard</name>
    <dbReference type="NCBI Taxonomy" id="69181"/>
    <lineage>
        <taxon>Eukaryota</taxon>
        <taxon>Viridiplantae</taxon>
        <taxon>Streptophyta</taxon>
        <taxon>Embryophyta</taxon>
        <taxon>Tracheophyta</taxon>
        <taxon>Spermatophyta</taxon>
        <taxon>Magnoliopsida</taxon>
        <taxon>eudicotyledons</taxon>
        <taxon>Gunneridae</taxon>
        <taxon>Pentapetalae</taxon>
        <taxon>rosids</taxon>
        <taxon>malvids</taxon>
        <taxon>Brassicales</taxon>
        <taxon>Brassicaceae</taxon>
        <taxon>Brassiceae</taxon>
        <taxon>Brassica</taxon>
    </lineage>
</organism>
<evidence type="ECO:0000313" key="3">
    <source>
        <dbReference type="Proteomes" id="UP000266723"/>
    </source>
</evidence>
<sequence>MEGSPYRKFSISQRNGGSPETEPGKLPSGEPGFLPAGILETGFAPYCSISSSNSGNNVHSSQPELLILNRGLVLFRPLIVVEDGELWASDDVLETVEPGALMFPEEELGNSYDETSEFLPSRGVVLVARENLPRGYYPYFCFLPPSGFPTFLLSLCGLHSLKLNSPFSGIISFSLSLFSRSLSSRFSP</sequence>
<dbReference type="EMBL" id="QGKV02000649">
    <property type="protein sequence ID" value="KAF3576176.1"/>
    <property type="molecule type" value="Genomic_DNA"/>
</dbReference>
<name>A0ABQ7DGY6_BRACR</name>
<keyword evidence="3" id="KW-1185">Reference proteome</keyword>